<dbReference type="PIRSF" id="PIRSF016578">
    <property type="entry name" value="HsaA"/>
    <property type="match status" value="1"/>
</dbReference>
<name>A0AA52EES4_9PROT</name>
<dbReference type="GO" id="GO:0050660">
    <property type="term" value="F:flavin adenine dinucleotide binding"/>
    <property type="evidence" value="ECO:0007669"/>
    <property type="project" value="InterPro"/>
</dbReference>
<dbReference type="RefSeq" id="WP_310798144.1">
    <property type="nucleotide sequence ID" value="NZ_CP123872.1"/>
</dbReference>
<dbReference type="InterPro" id="IPR006089">
    <property type="entry name" value="Acyl-CoA_DH_CS"/>
</dbReference>
<dbReference type="SUPFAM" id="SSF56645">
    <property type="entry name" value="Acyl-CoA dehydrogenase NM domain-like"/>
    <property type="match status" value="1"/>
</dbReference>
<dbReference type="EC" id="1.3.8.11" evidence="7"/>
<comment type="cofactor">
    <cofactor evidence="1 12">
        <name>FAD</name>
        <dbReference type="ChEBI" id="CHEBI:57692"/>
    </cofactor>
</comment>
<evidence type="ECO:0000256" key="10">
    <source>
        <dbReference type="ARBA" id="ARBA00068311"/>
    </source>
</evidence>
<dbReference type="KEGG" id="tmk:QGN29_12190"/>
<comment type="catalytic activity">
    <reaction evidence="6">
        <text>3-sulfinopropanoyl-CoA + H2O = propanoyl-CoA + sulfite + H(+)</text>
        <dbReference type="Rhea" id="RHEA:41624"/>
        <dbReference type="ChEBI" id="CHEBI:15377"/>
        <dbReference type="ChEBI" id="CHEBI:15378"/>
        <dbReference type="ChEBI" id="CHEBI:17359"/>
        <dbReference type="ChEBI" id="CHEBI:57392"/>
        <dbReference type="ChEBI" id="CHEBI:78349"/>
        <dbReference type="EC" id="3.13.1.4"/>
    </reaction>
    <physiologicalReaction direction="left-to-right" evidence="6">
        <dbReference type="Rhea" id="RHEA:41625"/>
    </physiologicalReaction>
</comment>
<dbReference type="GO" id="GO:0003995">
    <property type="term" value="F:acyl-CoA dehydrogenase activity"/>
    <property type="evidence" value="ECO:0007669"/>
    <property type="project" value="InterPro"/>
</dbReference>
<evidence type="ECO:0000256" key="7">
    <source>
        <dbReference type="ARBA" id="ARBA00066361"/>
    </source>
</evidence>
<evidence type="ECO:0000256" key="9">
    <source>
        <dbReference type="ARBA" id="ARBA00067292"/>
    </source>
</evidence>
<reference evidence="16" key="1">
    <citation type="submission" date="2023-04" db="EMBL/GenBank/DDBJ databases">
        <title>Complete genome sequence of Temperatibacter marinus.</title>
        <authorList>
            <person name="Rong J.-C."/>
            <person name="Yi M.-L."/>
            <person name="Zhao Q."/>
        </authorList>
    </citation>
    <scope>NUCLEOTIDE SEQUENCE</scope>
    <source>
        <strain evidence="16">NBRC 110045</strain>
    </source>
</reference>
<dbReference type="InterPro" id="IPR046373">
    <property type="entry name" value="Acyl-CoA_Oxase/DH_mid-dom_sf"/>
</dbReference>
<evidence type="ECO:0000256" key="4">
    <source>
        <dbReference type="ARBA" id="ARBA00022827"/>
    </source>
</evidence>
<evidence type="ECO:0000256" key="8">
    <source>
        <dbReference type="ARBA" id="ARBA00066461"/>
    </source>
</evidence>
<dbReference type="SUPFAM" id="SSF47203">
    <property type="entry name" value="Acyl-CoA dehydrogenase C-terminal domain-like"/>
    <property type="match status" value="1"/>
</dbReference>
<dbReference type="PROSITE" id="PS00073">
    <property type="entry name" value="ACYL_COA_DH_2"/>
    <property type="match status" value="1"/>
</dbReference>
<dbReference type="FunFam" id="2.40.110.10:FF:000009">
    <property type="entry name" value="Acyl-CoA dehydrogenase"/>
    <property type="match status" value="1"/>
</dbReference>
<evidence type="ECO:0000259" key="14">
    <source>
        <dbReference type="Pfam" id="PF02770"/>
    </source>
</evidence>
<keyword evidence="4 12" id="KW-0274">FAD</keyword>
<sequence length="375" mass="40298">MILSEEQSMIRDMARSFAQEKVAPMAAHWEKDGIPSDILAEMAQLGLFGMTVPEEWDGAATDYVSYALAIMEIAAGDGGLSTLMSVTNSPSAACILNCGNDWQKETYLKPLARGEWIGMFALTEPQAGSDASMLKTRAVKVAEGWKLNGSKQFITSGRVGKVAIVFAVTNPDAGKKGISAFIVPADTPGFTVASVEEKMGQKSSDTCSLVFEDMIVAEENMLGNEGDGYKIALMNLESGRIGIAAQSVGMAKAAYDYALSYAKERVAFGKPIFDQQAVAFRLADMATQIEAAEQLVLNAAARKDAGLTCLKEACMAKLFASEMAEKVCSDALQTLGGYGYLSEYPIEKIARDVRVCQIYEGTSDIQKIVISRQLT</sequence>
<feature type="domain" description="Acyl-CoA dehydrogenase/oxidase C-terminal" evidence="13">
    <location>
        <begin position="226"/>
        <end position="374"/>
    </location>
</feature>
<evidence type="ECO:0000256" key="1">
    <source>
        <dbReference type="ARBA" id="ARBA00001974"/>
    </source>
</evidence>
<feature type="domain" description="Acyl-CoA oxidase/dehydrogenase middle" evidence="14">
    <location>
        <begin position="120"/>
        <end position="214"/>
    </location>
</feature>
<keyword evidence="3 12" id="KW-0285">Flavoprotein</keyword>
<dbReference type="InterPro" id="IPR037069">
    <property type="entry name" value="AcylCoA_DH/ox_N_sf"/>
</dbReference>
<dbReference type="InterPro" id="IPR009075">
    <property type="entry name" value="AcylCo_DH/oxidase_C"/>
</dbReference>
<protein>
    <recommendedName>
        <fullName evidence="10">3-sulfinopropanoyl-CoA desulfinase</fullName>
        <ecNumber evidence="7">1.3.8.11</ecNumber>
        <ecNumber evidence="8">3.13.1.4</ecNumber>
    </recommendedName>
    <alternativeName>
        <fullName evidence="11">3-sulfinopropionyl coenzyme A desulfinase</fullName>
    </alternativeName>
    <alternativeName>
        <fullName evidence="9">Cyclohexane-1-carbonyl-CoA dehydrogenase</fullName>
    </alternativeName>
</protein>
<organism evidence="16 17">
    <name type="scientific">Temperatibacter marinus</name>
    <dbReference type="NCBI Taxonomy" id="1456591"/>
    <lineage>
        <taxon>Bacteria</taxon>
        <taxon>Pseudomonadati</taxon>
        <taxon>Pseudomonadota</taxon>
        <taxon>Alphaproteobacteria</taxon>
        <taxon>Kordiimonadales</taxon>
        <taxon>Temperatibacteraceae</taxon>
        <taxon>Temperatibacter</taxon>
    </lineage>
</organism>
<dbReference type="AlphaFoldDB" id="A0AA52EES4"/>
<evidence type="ECO:0000259" key="15">
    <source>
        <dbReference type="Pfam" id="PF02771"/>
    </source>
</evidence>
<evidence type="ECO:0000256" key="2">
    <source>
        <dbReference type="ARBA" id="ARBA00009347"/>
    </source>
</evidence>
<dbReference type="Gene3D" id="1.10.540.10">
    <property type="entry name" value="Acyl-CoA dehydrogenase/oxidase, N-terminal domain"/>
    <property type="match status" value="1"/>
</dbReference>
<keyword evidence="5 12" id="KW-0560">Oxidoreductase</keyword>
<dbReference type="Pfam" id="PF02770">
    <property type="entry name" value="Acyl-CoA_dh_M"/>
    <property type="match status" value="1"/>
</dbReference>
<evidence type="ECO:0000256" key="11">
    <source>
        <dbReference type="ARBA" id="ARBA00075603"/>
    </source>
</evidence>
<proteinExistence type="inferred from homology"/>
<dbReference type="EC" id="3.13.1.4" evidence="8"/>
<evidence type="ECO:0000313" key="16">
    <source>
        <dbReference type="EMBL" id="WND02308.1"/>
    </source>
</evidence>
<dbReference type="PANTHER" id="PTHR43884:SF12">
    <property type="entry name" value="ISOVALERYL-COA DEHYDROGENASE, MITOCHONDRIAL-RELATED"/>
    <property type="match status" value="1"/>
</dbReference>
<evidence type="ECO:0000313" key="17">
    <source>
        <dbReference type="Proteomes" id="UP001268683"/>
    </source>
</evidence>
<evidence type="ECO:0000256" key="12">
    <source>
        <dbReference type="RuleBase" id="RU362125"/>
    </source>
</evidence>
<dbReference type="PANTHER" id="PTHR43884">
    <property type="entry name" value="ACYL-COA DEHYDROGENASE"/>
    <property type="match status" value="1"/>
</dbReference>
<dbReference type="FunFam" id="1.20.140.10:FF:000004">
    <property type="entry name" value="Acyl-CoA dehydrogenase FadE25"/>
    <property type="match status" value="1"/>
</dbReference>
<dbReference type="InterPro" id="IPR013786">
    <property type="entry name" value="AcylCoA_DH/ox_N"/>
</dbReference>
<evidence type="ECO:0000256" key="5">
    <source>
        <dbReference type="ARBA" id="ARBA00023002"/>
    </source>
</evidence>
<dbReference type="Gene3D" id="2.40.110.10">
    <property type="entry name" value="Butyryl-CoA Dehydrogenase, subunit A, domain 2"/>
    <property type="match status" value="1"/>
</dbReference>
<dbReference type="Proteomes" id="UP001268683">
    <property type="component" value="Chromosome"/>
</dbReference>
<feature type="domain" description="Acyl-CoA dehydrogenase/oxidase N-terminal" evidence="15">
    <location>
        <begin position="4"/>
        <end position="115"/>
    </location>
</feature>
<accession>A0AA52EES4</accession>
<dbReference type="Pfam" id="PF02771">
    <property type="entry name" value="Acyl-CoA_dh_N"/>
    <property type="match status" value="1"/>
</dbReference>
<evidence type="ECO:0000259" key="13">
    <source>
        <dbReference type="Pfam" id="PF00441"/>
    </source>
</evidence>
<dbReference type="InterPro" id="IPR006091">
    <property type="entry name" value="Acyl-CoA_Oxase/DH_mid-dom"/>
</dbReference>
<dbReference type="InterPro" id="IPR036250">
    <property type="entry name" value="AcylCo_DH-like_C"/>
</dbReference>
<comment type="similarity">
    <text evidence="2 12">Belongs to the acyl-CoA dehydrogenase family.</text>
</comment>
<dbReference type="Gene3D" id="1.20.140.10">
    <property type="entry name" value="Butyryl-CoA Dehydrogenase, subunit A, domain 3"/>
    <property type="match status" value="1"/>
</dbReference>
<dbReference type="EMBL" id="CP123872">
    <property type="protein sequence ID" value="WND02308.1"/>
    <property type="molecule type" value="Genomic_DNA"/>
</dbReference>
<dbReference type="FunFam" id="1.10.540.10:FF:000002">
    <property type="entry name" value="Acyl-CoA dehydrogenase FadE19"/>
    <property type="match status" value="1"/>
</dbReference>
<dbReference type="InterPro" id="IPR009100">
    <property type="entry name" value="AcylCoA_DH/oxidase_NM_dom_sf"/>
</dbReference>
<evidence type="ECO:0000256" key="6">
    <source>
        <dbReference type="ARBA" id="ARBA00052938"/>
    </source>
</evidence>
<gene>
    <name evidence="16" type="ORF">QGN29_12190</name>
</gene>
<keyword evidence="17" id="KW-1185">Reference proteome</keyword>
<evidence type="ECO:0000256" key="3">
    <source>
        <dbReference type="ARBA" id="ARBA00022630"/>
    </source>
</evidence>
<dbReference type="Pfam" id="PF00441">
    <property type="entry name" value="Acyl-CoA_dh_1"/>
    <property type="match status" value="1"/>
</dbReference>